<protein>
    <recommendedName>
        <fullName evidence="4">AMP-dependent synthetase/ligase domain-containing protein</fullName>
    </recommendedName>
</protein>
<keyword evidence="1" id="KW-0596">Phosphopantetheine</keyword>
<feature type="region of interest" description="Disordered" evidence="3">
    <location>
        <begin position="110"/>
        <end position="129"/>
    </location>
</feature>
<reference evidence="6" key="1">
    <citation type="journal article" date="2019" name="Int. J. Syst. Evol. Microbiol.">
        <title>The Global Catalogue of Microorganisms (GCM) 10K type strain sequencing project: providing services to taxonomists for standard genome sequencing and annotation.</title>
        <authorList>
            <consortium name="The Broad Institute Genomics Platform"/>
            <consortium name="The Broad Institute Genome Sequencing Center for Infectious Disease"/>
            <person name="Wu L."/>
            <person name="Ma J."/>
        </authorList>
    </citation>
    <scope>NUCLEOTIDE SEQUENCE [LARGE SCALE GENOMIC DNA]</scope>
    <source>
        <strain evidence="6">JCM 18081</strain>
    </source>
</reference>
<dbReference type="RefSeq" id="WP_345622124.1">
    <property type="nucleotide sequence ID" value="NZ_BAABIG010000052.1"/>
</dbReference>
<sequence length="275" mass="29001">MTATTLAAGPVHELVGRQEERASGRLAVRSPVEQFTYRELVRSAHDLSRRLTALSPRPEAPVGVCLPPGPRFVAATLAVLESGGAALPIDPGTPPDRVESILASARATTCLTDGDGGGGRPASPSPAAEPMVVSRRGQWVAQMREAQLVCPLAPGDTMLHAAAFGTPDAVMEMFWPLCAGATVVAHEATDPMSRLLACQRIRATVMVLPVDGLGEFMDFQRDHGLLPPPWLRLVVCTGGPPSDLLGRRFAQQIGRHGCRLHSVAAPRAGEGVPGR</sequence>
<evidence type="ECO:0000256" key="3">
    <source>
        <dbReference type="SAM" id="MobiDB-lite"/>
    </source>
</evidence>
<gene>
    <name evidence="5" type="ORF">GCM10023220_47740</name>
</gene>
<name>A0ABP9CL53_9ACTN</name>
<evidence type="ECO:0000259" key="4">
    <source>
        <dbReference type="Pfam" id="PF00501"/>
    </source>
</evidence>
<feature type="domain" description="AMP-dependent synthetase/ligase" evidence="4">
    <location>
        <begin position="18"/>
        <end position="112"/>
    </location>
</feature>
<proteinExistence type="predicted"/>
<evidence type="ECO:0000313" key="5">
    <source>
        <dbReference type="EMBL" id="GAA4811270.1"/>
    </source>
</evidence>
<dbReference type="Gene3D" id="3.40.50.980">
    <property type="match status" value="2"/>
</dbReference>
<comment type="caution">
    <text evidence="5">The sequence shown here is derived from an EMBL/GenBank/DDBJ whole genome shotgun (WGS) entry which is preliminary data.</text>
</comment>
<keyword evidence="2" id="KW-0597">Phosphoprotein</keyword>
<evidence type="ECO:0000313" key="6">
    <source>
        <dbReference type="Proteomes" id="UP001501265"/>
    </source>
</evidence>
<dbReference type="SUPFAM" id="SSF56801">
    <property type="entry name" value="Acetyl-CoA synthetase-like"/>
    <property type="match status" value="1"/>
</dbReference>
<dbReference type="InterPro" id="IPR000873">
    <property type="entry name" value="AMP-dep_synth/lig_dom"/>
</dbReference>
<dbReference type="Proteomes" id="UP001501265">
    <property type="component" value="Unassembled WGS sequence"/>
</dbReference>
<dbReference type="PANTHER" id="PTHR44845:SF6">
    <property type="entry name" value="BETA-ALANINE-ACTIVATING ENZYME"/>
    <property type="match status" value="1"/>
</dbReference>
<accession>A0ABP9CL53</accession>
<dbReference type="InterPro" id="IPR042099">
    <property type="entry name" value="ANL_N_sf"/>
</dbReference>
<feature type="domain" description="AMP-dependent synthetase/ligase" evidence="4">
    <location>
        <begin position="137"/>
        <end position="258"/>
    </location>
</feature>
<dbReference type="PANTHER" id="PTHR44845">
    <property type="entry name" value="CARRIER DOMAIN-CONTAINING PROTEIN"/>
    <property type="match status" value="1"/>
</dbReference>
<organism evidence="5 6">
    <name type="scientific">Streptomyces ziwulingensis</name>
    <dbReference type="NCBI Taxonomy" id="1045501"/>
    <lineage>
        <taxon>Bacteria</taxon>
        <taxon>Bacillati</taxon>
        <taxon>Actinomycetota</taxon>
        <taxon>Actinomycetes</taxon>
        <taxon>Kitasatosporales</taxon>
        <taxon>Streptomycetaceae</taxon>
        <taxon>Streptomyces</taxon>
    </lineage>
</organism>
<evidence type="ECO:0000256" key="2">
    <source>
        <dbReference type="ARBA" id="ARBA00022553"/>
    </source>
</evidence>
<keyword evidence="6" id="KW-1185">Reference proteome</keyword>
<dbReference type="Gene3D" id="3.40.50.12780">
    <property type="entry name" value="N-terminal domain of ligase-like"/>
    <property type="match status" value="1"/>
</dbReference>
<dbReference type="Pfam" id="PF00501">
    <property type="entry name" value="AMP-binding"/>
    <property type="match status" value="2"/>
</dbReference>
<evidence type="ECO:0000256" key="1">
    <source>
        <dbReference type="ARBA" id="ARBA00022450"/>
    </source>
</evidence>
<dbReference type="EMBL" id="BAABIG010000052">
    <property type="protein sequence ID" value="GAA4811270.1"/>
    <property type="molecule type" value="Genomic_DNA"/>
</dbReference>